<dbReference type="PANTHER" id="PTHR48081">
    <property type="entry name" value="AB HYDROLASE SUPERFAMILY PROTEIN C4A8.06C"/>
    <property type="match status" value="1"/>
</dbReference>
<comment type="caution">
    <text evidence="3">The sequence shown here is derived from an EMBL/GenBank/DDBJ whole genome shotgun (WGS) entry which is preliminary data.</text>
</comment>
<evidence type="ECO:0000256" key="1">
    <source>
        <dbReference type="ARBA" id="ARBA00022801"/>
    </source>
</evidence>
<dbReference type="InterPro" id="IPR029058">
    <property type="entry name" value="AB_hydrolase_fold"/>
</dbReference>
<dbReference type="Proteomes" id="UP000033452">
    <property type="component" value="Unassembled WGS sequence"/>
</dbReference>
<reference evidence="3 4" key="1">
    <citation type="journal article" date="2015" name="BMC Genomics">
        <title>Genome mining reveals unlocked bioactive potential of marine Gram-negative bacteria.</title>
        <authorList>
            <person name="Machado H."/>
            <person name="Sonnenschein E.C."/>
            <person name="Melchiorsen J."/>
            <person name="Gram L."/>
        </authorList>
    </citation>
    <scope>NUCLEOTIDE SEQUENCE [LARGE SCALE GENOMIC DNA]</scope>
    <source>
        <strain evidence="3 4">S2471</strain>
    </source>
</reference>
<evidence type="ECO:0000313" key="3">
    <source>
        <dbReference type="EMBL" id="KJZ13445.1"/>
    </source>
</evidence>
<dbReference type="Gene3D" id="3.40.50.1820">
    <property type="entry name" value="alpha/beta hydrolase"/>
    <property type="match status" value="1"/>
</dbReference>
<dbReference type="InterPro" id="IPR050300">
    <property type="entry name" value="GDXG_lipolytic_enzyme"/>
</dbReference>
<dbReference type="InterPro" id="IPR049492">
    <property type="entry name" value="BD-FAE-like_dom"/>
</dbReference>
<keyword evidence="1" id="KW-0378">Hydrolase</keyword>
<name>A0A0F4R1S0_9GAMM</name>
<dbReference type="OrthoDB" id="9771666at2"/>
<dbReference type="Pfam" id="PF20434">
    <property type="entry name" value="BD-FAE"/>
    <property type="match status" value="1"/>
</dbReference>
<proteinExistence type="predicted"/>
<dbReference type="PATRIC" id="fig|43658.5.peg.142"/>
<dbReference type="SUPFAM" id="SSF53474">
    <property type="entry name" value="alpha/beta-Hydrolases"/>
    <property type="match status" value="1"/>
</dbReference>
<dbReference type="RefSeq" id="WP_046003036.1">
    <property type="nucleotide sequence ID" value="NZ_JXYA01000001.1"/>
</dbReference>
<organism evidence="3 4">
    <name type="scientific">Pseudoalteromonas rubra</name>
    <dbReference type="NCBI Taxonomy" id="43658"/>
    <lineage>
        <taxon>Bacteria</taxon>
        <taxon>Pseudomonadati</taxon>
        <taxon>Pseudomonadota</taxon>
        <taxon>Gammaproteobacteria</taxon>
        <taxon>Alteromonadales</taxon>
        <taxon>Pseudoalteromonadaceae</taxon>
        <taxon>Pseudoalteromonas</taxon>
    </lineage>
</organism>
<evidence type="ECO:0000313" key="4">
    <source>
        <dbReference type="Proteomes" id="UP000033452"/>
    </source>
</evidence>
<dbReference type="AlphaFoldDB" id="A0A0F4R1S0"/>
<accession>A0A0F4R1S0</accession>
<sequence>MPGLGATLPATTRTQSFTEIPLMQRATYKQTQSELGTCHLEMRVYKNINHHTATPVMMIHGGGWLERLKTARVMEAQIAQLTEAGFVVYMPFYRLAQDREAGPACNQVTIEESKKDIRDAYFWVLFNNHKYTHSDKSIRLIGQSAGGHMAVWLSQQLPFFIEKIAPMFPVADFAHQLQEVQDGSYNHGYIKRMLATLAGKDDWQALTGNEPLIVNNSLLEYIEQYPGIAPEMFISHGMADAIVSPSQSLRLCNALAGDIDAGPAQVDMLSFDNQYARVHCRNGSELHLLEQAGHHFDGCGLGLCDVGGEAGIAATSKLMENMVNWLK</sequence>
<evidence type="ECO:0000259" key="2">
    <source>
        <dbReference type="Pfam" id="PF20434"/>
    </source>
</evidence>
<feature type="domain" description="BD-FAE-like" evidence="2">
    <location>
        <begin position="44"/>
        <end position="255"/>
    </location>
</feature>
<protein>
    <recommendedName>
        <fullName evidence="2">BD-FAE-like domain-containing protein</fullName>
    </recommendedName>
</protein>
<dbReference type="EMBL" id="JXYA01000001">
    <property type="protein sequence ID" value="KJZ13445.1"/>
    <property type="molecule type" value="Genomic_DNA"/>
</dbReference>
<dbReference type="GO" id="GO:0016787">
    <property type="term" value="F:hydrolase activity"/>
    <property type="evidence" value="ECO:0007669"/>
    <property type="project" value="UniProtKB-KW"/>
</dbReference>
<keyword evidence="4" id="KW-1185">Reference proteome</keyword>
<gene>
    <name evidence="3" type="ORF">TW77_00690</name>
</gene>